<dbReference type="KEGG" id="lft:FG051_00400"/>
<proteinExistence type="predicted"/>
<gene>
    <name evidence="1" type="ORF">FG051_00400</name>
</gene>
<organism evidence="1 2">
    <name type="scientific">Companilactobacillus futsaii</name>
    <dbReference type="NCBI Taxonomy" id="938155"/>
    <lineage>
        <taxon>Bacteria</taxon>
        <taxon>Bacillati</taxon>
        <taxon>Bacillota</taxon>
        <taxon>Bacilli</taxon>
        <taxon>Lactobacillales</taxon>
        <taxon>Lactobacillaceae</taxon>
        <taxon>Companilactobacillus</taxon>
    </lineage>
</organism>
<dbReference type="EMBL" id="CP040736">
    <property type="protein sequence ID" value="QCX25912.1"/>
    <property type="molecule type" value="Genomic_DNA"/>
</dbReference>
<evidence type="ECO:0000313" key="2">
    <source>
        <dbReference type="Proteomes" id="UP000310673"/>
    </source>
</evidence>
<evidence type="ECO:0000313" key="1">
    <source>
        <dbReference type="EMBL" id="QCX25912.1"/>
    </source>
</evidence>
<protein>
    <submittedName>
        <fullName evidence="1">Uncharacterized protein</fullName>
    </submittedName>
</protein>
<dbReference type="STRING" id="1423818.FC88_GL001997"/>
<sequence>MKRQNHYPVRNSKENWLSSEIILSNLLLRIRPSLKTLPELGLSKGSKSCPLRSSQIFFAMEDGILH</sequence>
<dbReference type="AlphaFoldDB" id="A0A5B7T662"/>
<accession>A0A5B7T662</accession>
<reference evidence="1 2" key="1">
    <citation type="submission" date="2019-05" db="EMBL/GenBank/DDBJ databases">
        <title>Genome Sequence of Lactobacillus futsaii Y97, a Potential Probiotic Strain Isolated from the Futsai of Taiwan.</title>
        <authorList>
            <person name="Du X."/>
        </authorList>
    </citation>
    <scope>NUCLEOTIDE SEQUENCE [LARGE SCALE GENOMIC DNA]</scope>
    <source>
        <strain evidence="1 2">Y97</strain>
    </source>
</reference>
<name>A0A5B7T662_9LACO</name>
<dbReference type="Proteomes" id="UP000310673">
    <property type="component" value="Chromosome"/>
</dbReference>